<keyword evidence="7" id="KW-1185">Reference proteome</keyword>
<protein>
    <submittedName>
        <fullName evidence="8">Pept_C1 domain-containing protein</fullName>
    </submittedName>
</protein>
<dbReference type="InterPro" id="IPR000169">
    <property type="entry name" value="Pept_cys_AS"/>
</dbReference>
<dbReference type="Proteomes" id="UP000036681">
    <property type="component" value="Unplaced"/>
</dbReference>
<dbReference type="InterPro" id="IPR013128">
    <property type="entry name" value="Peptidase_C1A"/>
</dbReference>
<feature type="domain" description="Peptidase C1A papain C-terminal" evidence="6">
    <location>
        <begin position="244"/>
        <end position="310"/>
    </location>
</feature>
<keyword evidence="5" id="KW-1133">Transmembrane helix</keyword>
<dbReference type="WBParaSite" id="ALUE_0002104301-mRNA-1">
    <property type="protein sequence ID" value="ALUE_0002104301-mRNA-1"/>
    <property type="gene ID" value="ALUE_0002104301"/>
</dbReference>
<proteinExistence type="inferred from homology"/>
<keyword evidence="3" id="KW-0378">Hydrolase</keyword>
<dbReference type="PANTHER" id="PTHR12411">
    <property type="entry name" value="CYSTEINE PROTEASE FAMILY C1-RELATED"/>
    <property type="match status" value="1"/>
</dbReference>
<evidence type="ECO:0000256" key="4">
    <source>
        <dbReference type="ARBA" id="ARBA00022807"/>
    </source>
</evidence>
<dbReference type="AlphaFoldDB" id="A0A0M3IQL5"/>
<evidence type="ECO:0000256" key="5">
    <source>
        <dbReference type="SAM" id="Phobius"/>
    </source>
</evidence>
<dbReference type="SUPFAM" id="SSF54001">
    <property type="entry name" value="Cysteine proteinases"/>
    <property type="match status" value="3"/>
</dbReference>
<evidence type="ECO:0000313" key="8">
    <source>
        <dbReference type="WBParaSite" id="ALUE_0002104301-mRNA-1"/>
    </source>
</evidence>
<dbReference type="PROSITE" id="PS00139">
    <property type="entry name" value="THIOL_PROTEASE_CYS"/>
    <property type="match status" value="1"/>
</dbReference>
<evidence type="ECO:0000259" key="6">
    <source>
        <dbReference type="Pfam" id="PF00112"/>
    </source>
</evidence>
<accession>A0A0M3IQL5</accession>
<evidence type="ECO:0000256" key="2">
    <source>
        <dbReference type="ARBA" id="ARBA00022670"/>
    </source>
</evidence>
<dbReference type="GO" id="GO:0006508">
    <property type="term" value="P:proteolysis"/>
    <property type="evidence" value="ECO:0007669"/>
    <property type="project" value="UniProtKB-KW"/>
</dbReference>
<feature type="transmembrane region" description="Helical" evidence="5">
    <location>
        <begin position="41"/>
        <end position="63"/>
    </location>
</feature>
<evidence type="ECO:0000313" key="7">
    <source>
        <dbReference type="Proteomes" id="UP000036681"/>
    </source>
</evidence>
<evidence type="ECO:0000256" key="1">
    <source>
        <dbReference type="ARBA" id="ARBA00008455"/>
    </source>
</evidence>
<keyword evidence="2" id="KW-0645">Protease</keyword>
<keyword evidence="5" id="KW-0472">Membrane</keyword>
<reference evidence="8" key="1">
    <citation type="submission" date="2017-02" db="UniProtKB">
        <authorList>
            <consortium name="WormBaseParasite"/>
        </authorList>
    </citation>
    <scope>IDENTIFICATION</scope>
</reference>
<dbReference type="InterPro" id="IPR038765">
    <property type="entry name" value="Papain-like_cys_pep_sf"/>
</dbReference>
<dbReference type="Gene3D" id="3.90.70.10">
    <property type="entry name" value="Cysteine proteinases"/>
    <property type="match status" value="2"/>
</dbReference>
<keyword evidence="4" id="KW-0788">Thiol protease</keyword>
<name>A0A0M3IQL5_ASCLU</name>
<organism evidence="7 8">
    <name type="scientific">Ascaris lumbricoides</name>
    <name type="common">Giant roundworm</name>
    <dbReference type="NCBI Taxonomy" id="6252"/>
    <lineage>
        <taxon>Eukaryota</taxon>
        <taxon>Metazoa</taxon>
        <taxon>Ecdysozoa</taxon>
        <taxon>Nematoda</taxon>
        <taxon>Chromadorea</taxon>
        <taxon>Rhabditida</taxon>
        <taxon>Spirurina</taxon>
        <taxon>Ascaridomorpha</taxon>
        <taxon>Ascaridoidea</taxon>
        <taxon>Ascarididae</taxon>
        <taxon>Ascaris</taxon>
    </lineage>
</organism>
<evidence type="ECO:0000256" key="3">
    <source>
        <dbReference type="ARBA" id="ARBA00022801"/>
    </source>
</evidence>
<sequence>MHNGRDSVTVATDAKGTNTVLIGRRRERENAFWKRPKRVPWAVMIIIALGICLLITILVCIINETIRSSAGIRHGRNRGSPYQSAEDMKYHMRIVDYVNTLSNSTWKAKFNRFASRTKQSDQMEIGEMAKIANHNMHMSDERIFADTEAHLRAKFNRFASRTKQSDQMEIGEMAKIANHNMHMSDERIFADTEAHLRMLKENVVELPTSFDSRQRWPLCWSVHQVSNQGGCGSCWMLKENVVELPTSFDSRQRWPLCWSVHQVSNQGGCGSCWAMSATSVMSDRICIGSNFTVQSQVSAQDLTSCCSECGGWVQTVA</sequence>
<dbReference type="GO" id="GO:0008234">
    <property type="term" value="F:cysteine-type peptidase activity"/>
    <property type="evidence" value="ECO:0007669"/>
    <property type="project" value="UniProtKB-KW"/>
</dbReference>
<comment type="similarity">
    <text evidence="1">Belongs to the peptidase C1 family.</text>
</comment>
<dbReference type="Pfam" id="PF00112">
    <property type="entry name" value="Peptidase_C1"/>
    <property type="match status" value="1"/>
</dbReference>
<keyword evidence="5" id="KW-0812">Transmembrane</keyword>
<dbReference type="InterPro" id="IPR000668">
    <property type="entry name" value="Peptidase_C1A_C"/>
</dbReference>